<reference evidence="3" key="1">
    <citation type="journal article" date="2010" name="PLoS Negl. Trop. Dis.">
        <title>The genome sequence of Trypanosoma brucei gambiense, causative agent of chronic human african trypanosomiasis.</title>
        <authorList>
            <person name="Jackson A.P."/>
            <person name="Sanders M."/>
            <person name="Berry A."/>
            <person name="McQuillan J."/>
            <person name="Aslett M.A."/>
            <person name="Quail M.A."/>
            <person name="Chukualim B."/>
            <person name="Capewell P."/>
            <person name="MacLeod A."/>
            <person name="Melville S.E."/>
            <person name="Gibson W."/>
            <person name="Barry J.D."/>
            <person name="Berriman M."/>
            <person name="Hertz-Fowler C."/>
        </authorList>
    </citation>
    <scope>NUCLEOTIDE SEQUENCE [LARGE SCALE GENOMIC DNA]</scope>
    <source>
        <strain evidence="3">MHOM/CI/86/DAL972</strain>
    </source>
</reference>
<gene>
    <name evidence="2" type="ORF">TbgDal_X11710</name>
</gene>
<dbReference type="RefSeq" id="XP_011778340.1">
    <property type="nucleotide sequence ID" value="XM_011780038.1"/>
</dbReference>
<proteinExistence type="predicted"/>
<evidence type="ECO:0000256" key="1">
    <source>
        <dbReference type="SAM" id="MobiDB-lite"/>
    </source>
</evidence>
<dbReference type="Proteomes" id="UP000002316">
    <property type="component" value="Chromosome 10"/>
</dbReference>
<dbReference type="KEGG" id="tbg:TbgDal_X11710"/>
<organism evidence="2 3">
    <name type="scientific">Trypanosoma brucei gambiense (strain MHOM/CI/86/DAL972)</name>
    <dbReference type="NCBI Taxonomy" id="679716"/>
    <lineage>
        <taxon>Eukaryota</taxon>
        <taxon>Discoba</taxon>
        <taxon>Euglenozoa</taxon>
        <taxon>Kinetoplastea</taxon>
        <taxon>Metakinetoplastina</taxon>
        <taxon>Trypanosomatida</taxon>
        <taxon>Trypanosomatidae</taxon>
        <taxon>Trypanosoma</taxon>
    </lineage>
</organism>
<sequence length="135" mass="15231">MFGGAVFWFVYAGCIKKFRERLIVPCLVVKTETCCPYFFELVCVPRYNQSSAQNELQLFIGYTRYSSILSQGGHPDVQGMNCARINRFNSEAANEEGFVDVLVHEGVNRKTSSTISFPRHAAPPKETVSKRKVRG</sequence>
<name>D0A482_TRYB9</name>
<feature type="region of interest" description="Disordered" evidence="1">
    <location>
        <begin position="114"/>
        <end position="135"/>
    </location>
</feature>
<protein>
    <submittedName>
        <fullName evidence="2">Uncharacterized protein</fullName>
    </submittedName>
</protein>
<dbReference type="EMBL" id="FN554973">
    <property type="protein sequence ID" value="CBH16076.1"/>
    <property type="molecule type" value="Genomic_DNA"/>
</dbReference>
<dbReference type="GeneID" id="23864353"/>
<evidence type="ECO:0000313" key="3">
    <source>
        <dbReference type="Proteomes" id="UP000002316"/>
    </source>
</evidence>
<dbReference type="AlphaFoldDB" id="D0A482"/>
<evidence type="ECO:0000313" key="2">
    <source>
        <dbReference type="EMBL" id="CBH16076.1"/>
    </source>
</evidence>
<accession>D0A482</accession>